<dbReference type="Proteomes" id="UP000053748">
    <property type="component" value="Unassembled WGS sequence"/>
</dbReference>
<evidence type="ECO:0000313" key="2">
    <source>
        <dbReference type="Proteomes" id="UP000053748"/>
    </source>
</evidence>
<evidence type="ECO:0000313" key="1">
    <source>
        <dbReference type="EMBL" id="PNM55887.1"/>
    </source>
</evidence>
<keyword evidence="2" id="KW-1185">Reference proteome</keyword>
<accession>A0A2J9UWI0</accession>
<comment type="caution">
    <text evidence="1">The sequence shown here is derived from an EMBL/GenBank/DDBJ whole genome shotgun (WGS) entry which is preliminary data.</text>
</comment>
<name>A0A2J9UWI0_VIBMI</name>
<sequence>MSMNLLKAFVCMLVTNIPFYIKAESLSIPSATIPSGYDRITTSDGASCESTIASDMYIQTGLMGVKVNQEYGHNTKHYDSSSRLQDRDNFGIYAQIVIPIGERKKRIDCNRLYELEIRNLKAQLLKLKLESMSDDIWNE</sequence>
<reference evidence="1" key="1">
    <citation type="submission" date="2017-12" db="EMBL/GenBank/DDBJ databases">
        <title>FDA dAtabase for Regulatory Grade micrObial Sequences (FDA-ARGOS): Supporting development and validation of Infectious Disease Dx tests.</title>
        <authorList>
            <person name="Hoffmann M."/>
            <person name="Allard M."/>
            <person name="Evans P."/>
            <person name="Brown E."/>
            <person name="Tallon L.J."/>
            <person name="Sadzewicz L."/>
            <person name="Sengamalay N."/>
            <person name="Ott S."/>
            <person name="Godinez A."/>
            <person name="Nagaraj S."/>
            <person name="Vavikolanu K."/>
            <person name="Aluvathingal J."/>
            <person name="Nadendla S."/>
            <person name="Hobson J."/>
            <person name="Sichtig H."/>
        </authorList>
    </citation>
    <scope>NUCLEOTIDE SEQUENCE [LARGE SCALE GENOMIC DNA]</scope>
    <source>
        <strain evidence="1">FDAARGOS_113</strain>
    </source>
</reference>
<dbReference type="AlphaFoldDB" id="A0A2J9UWI0"/>
<proteinExistence type="predicted"/>
<dbReference type="RefSeq" id="WP_000062354.1">
    <property type="nucleotide sequence ID" value="NZ_CAWMSS010000001.1"/>
</dbReference>
<dbReference type="OrthoDB" id="5856427at2"/>
<dbReference type="EMBL" id="LOSJ02000002">
    <property type="protein sequence ID" value="PNM55887.1"/>
    <property type="molecule type" value="Genomic_DNA"/>
</dbReference>
<organism evidence="1 2">
    <name type="scientific">Vibrio mimicus</name>
    <dbReference type="NCBI Taxonomy" id="674"/>
    <lineage>
        <taxon>Bacteria</taxon>
        <taxon>Pseudomonadati</taxon>
        <taxon>Pseudomonadota</taxon>
        <taxon>Gammaproteobacteria</taxon>
        <taxon>Vibrionales</taxon>
        <taxon>Vibrionaceae</taxon>
        <taxon>Vibrio</taxon>
    </lineage>
</organism>
<protein>
    <submittedName>
        <fullName evidence="1">Uncharacterized protein</fullName>
    </submittedName>
</protein>
<gene>
    <name evidence="1" type="ORF">AL544_007295</name>
</gene>